<evidence type="ECO:0000256" key="2">
    <source>
        <dbReference type="SAM" id="SignalP"/>
    </source>
</evidence>
<dbReference type="SUPFAM" id="SSF101912">
    <property type="entry name" value="Sema domain"/>
    <property type="match status" value="1"/>
</dbReference>
<gene>
    <name evidence="3" type="ORF">TBRA_LOCUS9910</name>
</gene>
<dbReference type="GO" id="GO:0017154">
    <property type="term" value="F:semaphorin receptor activity"/>
    <property type="evidence" value="ECO:0007669"/>
    <property type="project" value="InterPro"/>
</dbReference>
<feature type="chain" id="PRO_5026170473" evidence="2">
    <location>
        <begin position="23"/>
        <end position="502"/>
    </location>
</feature>
<name>A0A6H5IMU0_9HYME</name>
<protein>
    <submittedName>
        <fullName evidence="3">Uncharacterized protein</fullName>
    </submittedName>
</protein>
<dbReference type="Gene3D" id="2.130.10.10">
    <property type="entry name" value="YVTN repeat-like/Quinoprotein amine dehydrogenase"/>
    <property type="match status" value="1"/>
</dbReference>
<dbReference type="GO" id="GO:0005886">
    <property type="term" value="C:plasma membrane"/>
    <property type="evidence" value="ECO:0007669"/>
    <property type="project" value="TreeGrafter"/>
</dbReference>
<dbReference type="GO" id="GO:0002116">
    <property type="term" value="C:semaphorin receptor complex"/>
    <property type="evidence" value="ECO:0007669"/>
    <property type="project" value="TreeGrafter"/>
</dbReference>
<dbReference type="InterPro" id="IPR036352">
    <property type="entry name" value="Semap_dom_sf"/>
</dbReference>
<dbReference type="GO" id="GO:0030334">
    <property type="term" value="P:regulation of cell migration"/>
    <property type="evidence" value="ECO:0007669"/>
    <property type="project" value="TreeGrafter"/>
</dbReference>
<feature type="region of interest" description="Disordered" evidence="1">
    <location>
        <begin position="274"/>
        <end position="327"/>
    </location>
</feature>
<accession>A0A6H5IMU0</accession>
<proteinExistence type="predicted"/>
<feature type="compositionally biased region" description="Gly residues" evidence="1">
    <location>
        <begin position="130"/>
        <end position="139"/>
    </location>
</feature>
<dbReference type="InterPro" id="IPR015943">
    <property type="entry name" value="WD40/YVTN_repeat-like_dom_sf"/>
</dbReference>
<dbReference type="PANTHER" id="PTHR22625">
    <property type="entry name" value="PLEXIN"/>
    <property type="match status" value="1"/>
</dbReference>
<reference evidence="3 4" key="1">
    <citation type="submission" date="2020-02" db="EMBL/GenBank/DDBJ databases">
        <authorList>
            <person name="Ferguson B K."/>
        </authorList>
    </citation>
    <scope>NUCLEOTIDE SEQUENCE [LARGE SCALE GENOMIC DNA]</scope>
</reference>
<dbReference type="InterPro" id="IPR031148">
    <property type="entry name" value="Plexin"/>
</dbReference>
<dbReference type="Proteomes" id="UP000479190">
    <property type="component" value="Unassembled WGS sequence"/>
</dbReference>
<sequence length="502" mass="56141">MATMPLALVLLLLLQLSSCARAARPEVVVAQFHDEQVHRMNHLVVDKNTGRVYVGAVNRLYQLSPDLNLVVREVTGPKNDSTECSMIDCPESMRKLLDNVNKALVIDYTTTRLISCGHVRRAQSAQHLGRGAGGQGARGGQQRHRLDGGLHRPGPAQSTRLPGHVRRRHVHRQLALPLRGPRGELQVARSRPHAQHRRLGGHHGHPHVRQLAVARALPNQLHLRLQQRGLQLLPHDTAQVHEHRSVHLETGARLPRRSALLLLHGDTDRVHVEQGQDLQPRAGRLHGQGGLGAGRRPRQHAPGRRAVRRVRRERQPQQQQAQEPVGPLRLLAQGHQAALHEQHTEVLQRRGRARTGLHIAESQLRINVPFSRSIENFHSSGAKESCLTFARARVVDQTDRAALIYSSRARPVCAHIYHSRIVETDFVLVDGLVNVELRVLEGNASSIINLYDISLARARERESCICAAAATTAKERETTRATPDLCFPRIMEYWTLPSFAQK</sequence>
<dbReference type="AlphaFoldDB" id="A0A6H5IMU0"/>
<dbReference type="PANTHER" id="PTHR22625:SF70">
    <property type="entry name" value="PLEXIN A, ISOFORM A"/>
    <property type="match status" value="1"/>
</dbReference>
<dbReference type="OrthoDB" id="125363at2759"/>
<keyword evidence="4" id="KW-1185">Reference proteome</keyword>
<dbReference type="EMBL" id="CADCXV010000892">
    <property type="protein sequence ID" value="CAB0038118.1"/>
    <property type="molecule type" value="Genomic_DNA"/>
</dbReference>
<keyword evidence="2" id="KW-0732">Signal</keyword>
<organism evidence="3 4">
    <name type="scientific">Trichogramma brassicae</name>
    <dbReference type="NCBI Taxonomy" id="86971"/>
    <lineage>
        <taxon>Eukaryota</taxon>
        <taxon>Metazoa</taxon>
        <taxon>Ecdysozoa</taxon>
        <taxon>Arthropoda</taxon>
        <taxon>Hexapoda</taxon>
        <taxon>Insecta</taxon>
        <taxon>Pterygota</taxon>
        <taxon>Neoptera</taxon>
        <taxon>Endopterygota</taxon>
        <taxon>Hymenoptera</taxon>
        <taxon>Apocrita</taxon>
        <taxon>Proctotrupomorpha</taxon>
        <taxon>Chalcidoidea</taxon>
        <taxon>Trichogrammatidae</taxon>
        <taxon>Trichogramma</taxon>
    </lineage>
</organism>
<evidence type="ECO:0000313" key="3">
    <source>
        <dbReference type="EMBL" id="CAB0038118.1"/>
    </source>
</evidence>
<feature type="region of interest" description="Disordered" evidence="1">
    <location>
        <begin position="125"/>
        <end position="168"/>
    </location>
</feature>
<feature type="compositionally biased region" description="Basic residues" evidence="1">
    <location>
        <begin position="295"/>
        <end position="312"/>
    </location>
</feature>
<feature type="signal peptide" evidence="2">
    <location>
        <begin position="1"/>
        <end position="22"/>
    </location>
</feature>
<evidence type="ECO:0000256" key="1">
    <source>
        <dbReference type="SAM" id="MobiDB-lite"/>
    </source>
</evidence>
<evidence type="ECO:0000313" key="4">
    <source>
        <dbReference type="Proteomes" id="UP000479190"/>
    </source>
</evidence>